<dbReference type="Pfam" id="PF09867">
    <property type="entry name" value="TagF_N"/>
    <property type="match status" value="1"/>
</dbReference>
<dbReference type="OrthoDB" id="9801841at2"/>
<name>A0A158K6Z2_9BURK</name>
<organism evidence="1 2">
    <name type="scientific">Caballeronia choica</name>
    <dbReference type="NCBI Taxonomy" id="326476"/>
    <lineage>
        <taxon>Bacteria</taxon>
        <taxon>Pseudomonadati</taxon>
        <taxon>Pseudomonadota</taxon>
        <taxon>Betaproteobacteria</taxon>
        <taxon>Burkholderiales</taxon>
        <taxon>Burkholderiaceae</taxon>
        <taxon>Caballeronia</taxon>
    </lineage>
</organism>
<dbReference type="NCBIfam" id="TIGR03373">
    <property type="entry name" value="VI_minor_4"/>
    <property type="match status" value="1"/>
</dbReference>
<sequence length="228" mass="24527">MHDGAGFFGKVRTQGDFVSRRLGVEFVGPWDVCLQRGMLHAQDVFGAQWLPVYLTAPVWNFALGPHVCGASAWAGVMMPGVDRVGRYFPFTIAAALDSVDDGGEWLRHAQDWYDRAAELALSTLADDFQLDAFDARLSAFSLATEPVEWRFGVADDGSGELSAFGFDEWLGQAFADGVSVWWSEGSAHVPASACACAGLIDAPGFARLFDVNAPDAPGLPAPVRLVAR</sequence>
<evidence type="ECO:0000313" key="1">
    <source>
        <dbReference type="EMBL" id="SAL76888.1"/>
    </source>
</evidence>
<dbReference type="Proteomes" id="UP000054770">
    <property type="component" value="Unassembled WGS sequence"/>
</dbReference>
<reference evidence="1" key="1">
    <citation type="submission" date="2016-01" db="EMBL/GenBank/DDBJ databases">
        <authorList>
            <person name="Peeters C."/>
        </authorList>
    </citation>
    <scope>NUCLEOTIDE SEQUENCE [LARGE SCALE GENOMIC DNA]</scope>
    <source>
        <strain evidence="1">LMG 22940</strain>
    </source>
</reference>
<dbReference type="RefSeq" id="WP_087647127.1">
    <property type="nucleotide sequence ID" value="NZ_FCON02000068.1"/>
</dbReference>
<gene>
    <name evidence="1" type="ORF">AWB68_05076</name>
</gene>
<protein>
    <submittedName>
        <fullName evidence="1">Uncharacterized protein</fullName>
    </submittedName>
</protein>
<dbReference type="EMBL" id="FCON02000068">
    <property type="protein sequence ID" value="SAL76888.1"/>
    <property type="molecule type" value="Genomic_DNA"/>
</dbReference>
<dbReference type="InterPro" id="IPR038225">
    <property type="entry name" value="TagF_sf"/>
</dbReference>
<evidence type="ECO:0000313" key="2">
    <source>
        <dbReference type="Proteomes" id="UP000054770"/>
    </source>
</evidence>
<dbReference type="Gene3D" id="3.40.1730.10">
    <property type="entry name" value="pa0076 domain"/>
    <property type="match status" value="1"/>
</dbReference>
<comment type="caution">
    <text evidence="1">The sequence shown here is derived from an EMBL/GenBank/DDBJ whole genome shotgun (WGS) entry which is preliminary data.</text>
</comment>
<proteinExistence type="predicted"/>
<dbReference type="AlphaFoldDB" id="A0A158K6Z2"/>
<accession>A0A158K6Z2</accession>
<dbReference type="InterPro" id="IPR017748">
    <property type="entry name" value="TagF"/>
</dbReference>
<keyword evidence="2" id="KW-1185">Reference proteome</keyword>
<dbReference type="PIRSF" id="PIRSF029287">
    <property type="entry name" value="UCP029287"/>
    <property type="match status" value="1"/>
</dbReference>